<evidence type="ECO:0008006" key="4">
    <source>
        <dbReference type="Google" id="ProtNLM"/>
    </source>
</evidence>
<evidence type="ECO:0000313" key="3">
    <source>
        <dbReference type="Proteomes" id="UP000670947"/>
    </source>
</evidence>
<reference evidence="2 3" key="1">
    <citation type="submission" date="2021-03" db="EMBL/GenBank/DDBJ databases">
        <title>Paenibacillus artemisicola MWE-103 whole genome sequence.</title>
        <authorList>
            <person name="Ham Y.J."/>
        </authorList>
    </citation>
    <scope>NUCLEOTIDE SEQUENCE [LARGE SCALE GENOMIC DNA]</scope>
    <source>
        <strain evidence="2 3">MWE-103</strain>
    </source>
</reference>
<dbReference type="EMBL" id="JAGGDJ010000001">
    <property type="protein sequence ID" value="MBO7742619.1"/>
    <property type="molecule type" value="Genomic_DNA"/>
</dbReference>
<keyword evidence="3" id="KW-1185">Reference proteome</keyword>
<proteinExistence type="predicted"/>
<accession>A0ABS3W2U0</accession>
<feature type="region of interest" description="Disordered" evidence="1">
    <location>
        <begin position="1"/>
        <end position="56"/>
    </location>
</feature>
<feature type="compositionally biased region" description="Acidic residues" evidence="1">
    <location>
        <begin position="27"/>
        <end position="37"/>
    </location>
</feature>
<comment type="caution">
    <text evidence="2">The sequence shown here is derived from an EMBL/GenBank/DDBJ whole genome shotgun (WGS) entry which is preliminary data.</text>
</comment>
<evidence type="ECO:0000256" key="1">
    <source>
        <dbReference type="SAM" id="MobiDB-lite"/>
    </source>
</evidence>
<name>A0ABS3W2U0_9BACL</name>
<gene>
    <name evidence="2" type="ORF">I8J29_00325</name>
</gene>
<sequence>MNNANNEVTKADVQSSELNKLPVPGQDDTEFSAEEAAEAFQSGASANRSAQNEEEA</sequence>
<evidence type="ECO:0000313" key="2">
    <source>
        <dbReference type="EMBL" id="MBO7742619.1"/>
    </source>
</evidence>
<protein>
    <recommendedName>
        <fullName evidence="4">YfhD family protein</fullName>
    </recommendedName>
</protein>
<dbReference type="Proteomes" id="UP000670947">
    <property type="component" value="Unassembled WGS sequence"/>
</dbReference>
<organism evidence="2 3">
    <name type="scientific">Paenibacillus artemisiicola</name>
    <dbReference type="NCBI Taxonomy" id="1172618"/>
    <lineage>
        <taxon>Bacteria</taxon>
        <taxon>Bacillati</taxon>
        <taxon>Bacillota</taxon>
        <taxon>Bacilli</taxon>
        <taxon>Bacillales</taxon>
        <taxon>Paenibacillaceae</taxon>
        <taxon>Paenibacillus</taxon>
    </lineage>
</organism>
<dbReference type="RefSeq" id="WP_208845603.1">
    <property type="nucleotide sequence ID" value="NZ_JAGGDJ010000001.1"/>
</dbReference>
<feature type="compositionally biased region" description="Polar residues" evidence="1">
    <location>
        <begin position="1"/>
        <end position="18"/>
    </location>
</feature>